<accession>A0ABY6Z8H3</accession>
<sequence>MNIETREFFDDIFDTAAINFGCLKYGQKGGRIDVNGRYNSNTAARLEQINQQGYEVYYAINTGGYKDKDITHFNAIFADFDRGRDEEKNYYPLYETERYKNEVLERLETFLKPTWVVETRNGLQCLWLLHSGATLVQFEECEDRLIKYLKADTAVKNPSRLLRVPGFYWSKDPNNKFLARIIQHHNVRYDIQTIIDHLPKVQTEYSVGQNGNSDRKKCSSLLPITVPKTQSATPNPGLIAAQQVEALQAIIKPTPYTASSSSDVFTYLKQQDLHDFLGVAGERFRCLFHDDSNPSAGIFIADSGDYLYKCHSDRCGVCGSIIELTQRILETKNFSRVLRFLRKVYLIEFAESDWQVEQKEIIDSNISFLDSVTFREGYSEVYMRIRNYQKELQVMNEFAKEHILTQYFTDANGRPAFFAPISRIRQLCGKSIHQDKQITNVIGLLTYLGLINKLSTEDIPEQMLRTAKHIAAKNKQSKIVSFYSIPLYDLKTMNFAMQKAREFKDKGFTMKGWGRELLIRSLGQDEADRVYPQEKGKPIPELSEEVTSQIEKVTLQIIEHKGWTTESEVLYNVCLMFEGQRQFKERQFKRIITELQEKYSLSRPRLNKELKERLNIELKGYPYILTRENEDEQMERKQNTVKRLLKLLIMGADRQYLKD</sequence>
<gene>
    <name evidence="1" type="ORF">NZD86_11345</name>
</gene>
<proteinExistence type="predicted"/>
<dbReference type="EMBL" id="CP104064">
    <property type="protein sequence ID" value="WAH39025.1"/>
    <property type="molecule type" value="Genomic_DNA"/>
</dbReference>
<protein>
    <recommendedName>
        <fullName evidence="3">CHC2 zinc finger</fullName>
    </recommendedName>
</protein>
<evidence type="ECO:0008006" key="3">
    <source>
        <dbReference type="Google" id="ProtNLM"/>
    </source>
</evidence>
<evidence type="ECO:0000313" key="2">
    <source>
        <dbReference type="Proteomes" id="UP001164803"/>
    </source>
</evidence>
<dbReference type="RefSeq" id="WP_268046666.1">
    <property type="nucleotide sequence ID" value="NZ_CP104064.1"/>
</dbReference>
<reference evidence="1" key="1">
    <citation type="submission" date="2022-08" db="EMBL/GenBank/DDBJ databases">
        <title>Alicyclobacillus dauci DSM2870, complete genome.</title>
        <authorList>
            <person name="Wang Q."/>
            <person name="Cai R."/>
            <person name="Wang Z."/>
        </authorList>
    </citation>
    <scope>NUCLEOTIDE SEQUENCE</scope>
    <source>
        <strain evidence="1">DSM 28700</strain>
    </source>
</reference>
<dbReference type="InterPro" id="IPR036977">
    <property type="entry name" value="DNA_primase_Znf_CHC2"/>
</dbReference>
<dbReference type="SUPFAM" id="SSF57783">
    <property type="entry name" value="Zinc beta-ribbon"/>
    <property type="match status" value="1"/>
</dbReference>
<dbReference type="Gene3D" id="3.30.70.1790">
    <property type="entry name" value="RepB DNA-primase, N-terminal domain"/>
    <property type="match status" value="1"/>
</dbReference>
<organism evidence="1 2">
    <name type="scientific">Alicyclobacillus dauci</name>
    <dbReference type="NCBI Taxonomy" id="1475485"/>
    <lineage>
        <taxon>Bacteria</taxon>
        <taxon>Bacillati</taxon>
        <taxon>Bacillota</taxon>
        <taxon>Bacilli</taxon>
        <taxon>Bacillales</taxon>
        <taxon>Alicyclobacillaceae</taxon>
        <taxon>Alicyclobacillus</taxon>
    </lineage>
</organism>
<keyword evidence="2" id="KW-1185">Reference proteome</keyword>
<dbReference type="Gene3D" id="3.90.580.10">
    <property type="entry name" value="Zinc finger, CHC2-type domain"/>
    <property type="match status" value="1"/>
</dbReference>
<name>A0ABY6Z8H3_9BACL</name>
<dbReference type="Proteomes" id="UP001164803">
    <property type="component" value="Chromosome"/>
</dbReference>
<evidence type="ECO:0000313" key="1">
    <source>
        <dbReference type="EMBL" id="WAH39025.1"/>
    </source>
</evidence>